<sequence>MKVIIVSLIRVNIPLLSSITASGKTFLTGVMPKREDVAFSLNPFRDFRGRRIPSIFPDNFTWMLRAYISLGNISGLPKFKRGKCFPAGFLRHFSVFFPFSLKKLKKKERKSNPRDYPGKANKERVMFKFVIRFRVRKYENFEYIFSTKWNERRPRKKNVLNTDHSH</sequence>
<dbReference type="Proteomes" id="UP000000689">
    <property type="component" value="Chromosome 2"/>
</dbReference>
<proteinExistence type="predicted"/>
<dbReference type="GeneID" id="11498530"/>
<reference evidence="1 2" key="1">
    <citation type="journal article" date="2011" name="Proc. Natl. Acad. Sci. U.S.A.">
        <title>Evolutionary erosion of yeast sex chromosomes by mating-type switching accidents.</title>
        <authorList>
            <person name="Gordon J.L."/>
            <person name="Armisen D."/>
            <person name="Proux-Wera E."/>
            <person name="Oheigeartaigh S.S."/>
            <person name="Byrne K.P."/>
            <person name="Wolfe K.H."/>
        </authorList>
    </citation>
    <scope>NUCLEOTIDE SEQUENCE [LARGE SCALE GENOMIC DNA]</scope>
    <source>
        <strain evidence="2">ATCC 10597 / BCRC 20456 / CBS 421 / NBRC 0211 / NRRL Y-12639</strain>
    </source>
</reference>
<protein>
    <submittedName>
        <fullName evidence="1">Uncharacterized protein</fullName>
    </submittedName>
</protein>
<keyword evidence="2" id="KW-1185">Reference proteome</keyword>
<dbReference type="HOGENOM" id="CLU_1603180_0_0_1"/>
<dbReference type="KEGG" id="ndi:NDAI_0B04080"/>
<evidence type="ECO:0000313" key="2">
    <source>
        <dbReference type="Proteomes" id="UP000000689"/>
    </source>
</evidence>
<accession>G0W6N1</accession>
<name>G0W6N1_NAUDC</name>
<evidence type="ECO:0000313" key="1">
    <source>
        <dbReference type="EMBL" id="CCD23442.1"/>
    </source>
</evidence>
<organism evidence="1 2">
    <name type="scientific">Naumovozyma dairenensis (strain ATCC 10597 / BCRC 20456 / CBS 421 / NBRC 0211 / NRRL Y-12639)</name>
    <name type="common">Saccharomyces dairenensis</name>
    <dbReference type="NCBI Taxonomy" id="1071378"/>
    <lineage>
        <taxon>Eukaryota</taxon>
        <taxon>Fungi</taxon>
        <taxon>Dikarya</taxon>
        <taxon>Ascomycota</taxon>
        <taxon>Saccharomycotina</taxon>
        <taxon>Saccharomycetes</taxon>
        <taxon>Saccharomycetales</taxon>
        <taxon>Saccharomycetaceae</taxon>
        <taxon>Naumovozyma</taxon>
    </lineage>
</organism>
<dbReference type="EMBL" id="HE580268">
    <property type="protein sequence ID" value="CCD23442.1"/>
    <property type="molecule type" value="Genomic_DNA"/>
</dbReference>
<gene>
    <name evidence="1" type="primary">NDAI0B04080</name>
    <name evidence="1" type="ordered locus">NDAI_0B04080</name>
</gene>
<dbReference type="RefSeq" id="XP_003668685.1">
    <property type="nucleotide sequence ID" value="XM_003668637.1"/>
</dbReference>
<dbReference type="AlphaFoldDB" id="G0W6N1"/>